<protein>
    <recommendedName>
        <fullName evidence="1">C2H2-type domain-containing protein</fullName>
    </recommendedName>
</protein>
<dbReference type="AlphaFoldDB" id="A0AAN4Z0H6"/>
<dbReference type="EMBL" id="BTRK01000001">
    <property type="protein sequence ID" value="GMR31074.1"/>
    <property type="molecule type" value="Genomic_DNA"/>
</dbReference>
<evidence type="ECO:0000259" key="1">
    <source>
        <dbReference type="PROSITE" id="PS00028"/>
    </source>
</evidence>
<evidence type="ECO:0000313" key="3">
    <source>
        <dbReference type="Proteomes" id="UP001328107"/>
    </source>
</evidence>
<gene>
    <name evidence="2" type="ORF">PMAYCL1PPCAC_01269</name>
</gene>
<dbReference type="InterPro" id="IPR013087">
    <property type="entry name" value="Znf_C2H2_type"/>
</dbReference>
<name>A0AAN4Z0H6_9BILA</name>
<organism evidence="2 3">
    <name type="scientific">Pristionchus mayeri</name>
    <dbReference type="NCBI Taxonomy" id="1317129"/>
    <lineage>
        <taxon>Eukaryota</taxon>
        <taxon>Metazoa</taxon>
        <taxon>Ecdysozoa</taxon>
        <taxon>Nematoda</taxon>
        <taxon>Chromadorea</taxon>
        <taxon>Rhabditida</taxon>
        <taxon>Rhabditina</taxon>
        <taxon>Diplogasteromorpha</taxon>
        <taxon>Diplogasteroidea</taxon>
        <taxon>Neodiplogasteridae</taxon>
        <taxon>Pristionchus</taxon>
    </lineage>
</organism>
<feature type="non-terminal residue" evidence="2">
    <location>
        <position position="1"/>
    </location>
</feature>
<dbReference type="PROSITE" id="PS00028">
    <property type="entry name" value="ZINC_FINGER_C2H2_1"/>
    <property type="match status" value="1"/>
</dbReference>
<feature type="domain" description="C2H2-type" evidence="1">
    <location>
        <begin position="85"/>
        <end position="107"/>
    </location>
</feature>
<reference evidence="3" key="1">
    <citation type="submission" date="2022-10" db="EMBL/GenBank/DDBJ databases">
        <title>Genome assembly of Pristionchus species.</title>
        <authorList>
            <person name="Yoshida K."/>
            <person name="Sommer R.J."/>
        </authorList>
    </citation>
    <scope>NUCLEOTIDE SEQUENCE [LARGE SCALE GENOMIC DNA]</scope>
    <source>
        <strain evidence="3">RS5460</strain>
    </source>
</reference>
<proteinExistence type="predicted"/>
<evidence type="ECO:0000313" key="2">
    <source>
        <dbReference type="EMBL" id="GMR31074.1"/>
    </source>
</evidence>
<dbReference type="Proteomes" id="UP001328107">
    <property type="component" value="Unassembled WGS sequence"/>
</dbReference>
<sequence length="131" mass="15138">SMFKQVKILQMRMSKSSMSLEDPELRPTREFISSGTANSLETHCDTKSIDEWTKFVVPQFNSSDDLWKPAMAAVEEHIGNAKTRCFSCELIFANAADYYEHLCSSYHLREKKKLNLITLVVNMQRGHQINY</sequence>
<comment type="caution">
    <text evidence="2">The sequence shown here is derived from an EMBL/GenBank/DDBJ whole genome shotgun (WGS) entry which is preliminary data.</text>
</comment>
<accession>A0AAN4Z0H6</accession>
<keyword evidence="3" id="KW-1185">Reference proteome</keyword>